<evidence type="ECO:0000313" key="2">
    <source>
        <dbReference type="RefSeq" id="XP_018019621.1"/>
    </source>
</evidence>
<proteinExistence type="predicted"/>
<sequence length="102" mass="12353">MGLDSDWHSEYYFPMHRWVNHSLRYELAEYACCLPQDDLCPDLRRLDLQEKRKYYQYIVRIPDGPAQVESLPGDEKFSDEYFWTFMKEKGKLASQTTFIQWS</sequence>
<protein>
    <submittedName>
        <fullName evidence="2">Uncharacterized protein LOC108676093</fullName>
    </submittedName>
</protein>
<dbReference type="RefSeq" id="XP_018019621.1">
    <property type="nucleotide sequence ID" value="XM_018164132.1"/>
</dbReference>
<accession>A0A8B7P3K4</accession>
<dbReference type="Proteomes" id="UP000694843">
    <property type="component" value="Unplaced"/>
</dbReference>
<name>A0A8B7P3K4_HYAAZ</name>
<dbReference type="KEGG" id="hazt:108676093"/>
<organism evidence="1 2">
    <name type="scientific">Hyalella azteca</name>
    <name type="common">Amphipod</name>
    <dbReference type="NCBI Taxonomy" id="294128"/>
    <lineage>
        <taxon>Eukaryota</taxon>
        <taxon>Metazoa</taxon>
        <taxon>Ecdysozoa</taxon>
        <taxon>Arthropoda</taxon>
        <taxon>Crustacea</taxon>
        <taxon>Multicrustacea</taxon>
        <taxon>Malacostraca</taxon>
        <taxon>Eumalacostraca</taxon>
        <taxon>Peracarida</taxon>
        <taxon>Amphipoda</taxon>
        <taxon>Senticaudata</taxon>
        <taxon>Talitrida</taxon>
        <taxon>Talitroidea</taxon>
        <taxon>Hyalellidae</taxon>
        <taxon>Hyalella</taxon>
    </lineage>
</organism>
<gene>
    <name evidence="2" type="primary">LOC108676093</name>
</gene>
<dbReference type="AlphaFoldDB" id="A0A8B7P3K4"/>
<feature type="non-terminal residue" evidence="2">
    <location>
        <position position="102"/>
    </location>
</feature>
<reference evidence="2" key="1">
    <citation type="submission" date="2025-08" db="UniProtKB">
        <authorList>
            <consortium name="RefSeq"/>
        </authorList>
    </citation>
    <scope>IDENTIFICATION</scope>
</reference>
<keyword evidence="1" id="KW-1185">Reference proteome</keyword>
<dbReference type="GeneID" id="108676093"/>
<evidence type="ECO:0000313" key="1">
    <source>
        <dbReference type="Proteomes" id="UP000694843"/>
    </source>
</evidence>